<name>A0AAE3ZY36_9ACTN</name>
<protein>
    <submittedName>
        <fullName evidence="2">Pimeloyl-ACP methyl ester carboxylesterase</fullName>
    </submittedName>
</protein>
<dbReference type="EMBL" id="JAVDYC010000001">
    <property type="protein sequence ID" value="MDR7328143.1"/>
    <property type="molecule type" value="Genomic_DNA"/>
</dbReference>
<evidence type="ECO:0000259" key="1">
    <source>
        <dbReference type="Pfam" id="PF00561"/>
    </source>
</evidence>
<evidence type="ECO:0000313" key="2">
    <source>
        <dbReference type="EMBL" id="MDR7328143.1"/>
    </source>
</evidence>
<dbReference type="InterPro" id="IPR029058">
    <property type="entry name" value="AB_hydrolase_fold"/>
</dbReference>
<dbReference type="GO" id="GO:0004806">
    <property type="term" value="F:triacylglycerol lipase activity"/>
    <property type="evidence" value="ECO:0007669"/>
    <property type="project" value="TreeGrafter"/>
</dbReference>
<dbReference type="PANTHER" id="PTHR43433:SF5">
    <property type="entry name" value="AB HYDROLASE-1 DOMAIN-CONTAINING PROTEIN"/>
    <property type="match status" value="1"/>
</dbReference>
<proteinExistence type="predicted"/>
<dbReference type="Proteomes" id="UP001183629">
    <property type="component" value="Unassembled WGS sequence"/>
</dbReference>
<dbReference type="RefSeq" id="WP_310429080.1">
    <property type="nucleotide sequence ID" value="NZ_JAVDYC010000001.1"/>
</dbReference>
<dbReference type="InterPro" id="IPR000073">
    <property type="entry name" value="AB_hydrolase_1"/>
</dbReference>
<dbReference type="AlphaFoldDB" id="A0AAE3ZY36"/>
<accession>A0AAE3ZY36</accession>
<dbReference type="PANTHER" id="PTHR43433">
    <property type="entry name" value="HYDROLASE, ALPHA/BETA FOLD FAMILY PROTEIN"/>
    <property type="match status" value="1"/>
</dbReference>
<dbReference type="PRINTS" id="PR00111">
    <property type="entry name" value="ABHYDROLASE"/>
</dbReference>
<evidence type="ECO:0000313" key="3">
    <source>
        <dbReference type="Proteomes" id="UP001183629"/>
    </source>
</evidence>
<dbReference type="SUPFAM" id="SSF53474">
    <property type="entry name" value="alpha/beta-Hydrolases"/>
    <property type="match status" value="1"/>
</dbReference>
<feature type="domain" description="AB hydrolase-1" evidence="1">
    <location>
        <begin position="35"/>
        <end position="274"/>
    </location>
</feature>
<sequence>MRYASNGDVRLAYETFGDPGGVPLLLIMGLDFQMVLWPDGFCRMLAARGFHVARFDNRDTGLSTHFASPTAENPFRMLFRGSAAPAYTGLDMVADGLAVLDALGWASAHLCGASLGSGLALATAALHPERVRTVTAVMGGPLGRRRDLLRYVNFGIFPRAARITHPPTDAGAIDTLVDLIRLISSPHAPFDEPWARSVATISHHRSPRDPGTTRRQTAAGLRLGPVARRFREITAPTLIVNGADDPLIRPSAGAALARRIPGARTVVHPRMGHILPPHVWPLLTDELATRAGLS</sequence>
<reference evidence="2 3" key="1">
    <citation type="submission" date="2023-07" db="EMBL/GenBank/DDBJ databases">
        <title>Sequencing the genomes of 1000 actinobacteria strains.</title>
        <authorList>
            <person name="Klenk H.-P."/>
        </authorList>
    </citation>
    <scope>NUCLEOTIDE SEQUENCE [LARGE SCALE GENOMIC DNA]</scope>
    <source>
        <strain evidence="2 3">DSM 44711</strain>
    </source>
</reference>
<gene>
    <name evidence="2" type="ORF">J2S44_008393</name>
</gene>
<organism evidence="2 3">
    <name type="scientific">Catenuloplanes niger</name>
    <dbReference type="NCBI Taxonomy" id="587534"/>
    <lineage>
        <taxon>Bacteria</taxon>
        <taxon>Bacillati</taxon>
        <taxon>Actinomycetota</taxon>
        <taxon>Actinomycetes</taxon>
        <taxon>Micromonosporales</taxon>
        <taxon>Micromonosporaceae</taxon>
        <taxon>Catenuloplanes</taxon>
    </lineage>
</organism>
<dbReference type="Pfam" id="PF00561">
    <property type="entry name" value="Abhydrolase_1"/>
    <property type="match status" value="1"/>
</dbReference>
<dbReference type="InterPro" id="IPR050471">
    <property type="entry name" value="AB_hydrolase"/>
</dbReference>
<comment type="caution">
    <text evidence="2">The sequence shown here is derived from an EMBL/GenBank/DDBJ whole genome shotgun (WGS) entry which is preliminary data.</text>
</comment>
<keyword evidence="3" id="KW-1185">Reference proteome</keyword>
<dbReference type="GO" id="GO:0046503">
    <property type="term" value="P:glycerolipid catabolic process"/>
    <property type="evidence" value="ECO:0007669"/>
    <property type="project" value="TreeGrafter"/>
</dbReference>
<dbReference type="Gene3D" id="3.40.50.1820">
    <property type="entry name" value="alpha/beta hydrolase"/>
    <property type="match status" value="1"/>
</dbReference>